<evidence type="ECO:0000256" key="2">
    <source>
        <dbReference type="ARBA" id="ARBA00022679"/>
    </source>
</evidence>
<dbReference type="PANTHER" id="PTHR43085:SF57">
    <property type="entry name" value="CARBOHYDRATE KINASE PFKB DOMAIN-CONTAINING PROTEIN"/>
    <property type="match status" value="1"/>
</dbReference>
<dbReference type="Pfam" id="PF00294">
    <property type="entry name" value="PfkB"/>
    <property type="match status" value="1"/>
</dbReference>
<dbReference type="EMBL" id="JUFZ01000001">
    <property type="protein sequence ID" value="KIC13292.1"/>
    <property type="molecule type" value="Genomic_DNA"/>
</dbReference>
<dbReference type="PANTHER" id="PTHR43085">
    <property type="entry name" value="HEXOKINASE FAMILY MEMBER"/>
    <property type="match status" value="1"/>
</dbReference>
<dbReference type="InterPro" id="IPR029056">
    <property type="entry name" value="Ribokinase-like"/>
</dbReference>
<dbReference type="Proteomes" id="UP000031390">
    <property type="component" value="Unassembled WGS sequence"/>
</dbReference>
<name>A0A0C1H678_9NEIS</name>
<dbReference type="PROSITE" id="PS00584">
    <property type="entry name" value="PFKB_KINASES_2"/>
    <property type="match status" value="1"/>
</dbReference>
<dbReference type="PATRIC" id="fig|1056807.3.peg.18"/>
<dbReference type="Proteomes" id="UP000829504">
    <property type="component" value="Chromosome"/>
</dbReference>
<dbReference type="GO" id="GO:0016301">
    <property type="term" value="F:kinase activity"/>
    <property type="evidence" value="ECO:0007669"/>
    <property type="project" value="UniProtKB-KW"/>
</dbReference>
<dbReference type="RefSeq" id="WP_039404197.1">
    <property type="nucleotide sequence ID" value="NZ_CP094242.1"/>
</dbReference>
<keyword evidence="2" id="KW-0808">Transferase</keyword>
<dbReference type="EMBL" id="CP094242">
    <property type="protein sequence ID" value="UNV86546.1"/>
    <property type="molecule type" value="Genomic_DNA"/>
</dbReference>
<comment type="similarity">
    <text evidence="1">Belongs to the carbohydrate kinase PfkB family.</text>
</comment>
<proteinExistence type="inferred from homology"/>
<dbReference type="InterPro" id="IPR050306">
    <property type="entry name" value="PfkB_Carbo_kinase"/>
</dbReference>
<evidence type="ECO:0000313" key="6">
    <source>
        <dbReference type="EMBL" id="UNV86546.1"/>
    </source>
</evidence>
<evidence type="ECO:0000256" key="1">
    <source>
        <dbReference type="ARBA" id="ARBA00010688"/>
    </source>
</evidence>
<organism evidence="5 7">
    <name type="scientific">Morococcus cerebrosus</name>
    <dbReference type="NCBI Taxonomy" id="1056807"/>
    <lineage>
        <taxon>Bacteria</taxon>
        <taxon>Pseudomonadati</taxon>
        <taxon>Pseudomonadota</taxon>
        <taxon>Betaproteobacteria</taxon>
        <taxon>Neisseriales</taxon>
        <taxon>Neisseriaceae</taxon>
        <taxon>Morococcus</taxon>
    </lineage>
</organism>
<accession>A0A0C1H678</accession>
<dbReference type="SUPFAM" id="SSF53613">
    <property type="entry name" value="Ribokinase-like"/>
    <property type="match status" value="1"/>
</dbReference>
<gene>
    <name evidence="5" type="ORF">MCC93_00190</name>
    <name evidence="6" type="ORF">MON37_07545</name>
</gene>
<dbReference type="InterPro" id="IPR011611">
    <property type="entry name" value="PfkB_dom"/>
</dbReference>
<evidence type="ECO:0000256" key="3">
    <source>
        <dbReference type="ARBA" id="ARBA00022777"/>
    </source>
</evidence>
<keyword evidence="3 5" id="KW-0418">Kinase</keyword>
<evidence type="ECO:0000259" key="4">
    <source>
        <dbReference type="Pfam" id="PF00294"/>
    </source>
</evidence>
<evidence type="ECO:0000313" key="7">
    <source>
        <dbReference type="Proteomes" id="UP000031390"/>
    </source>
</evidence>
<reference evidence="5 7" key="1">
    <citation type="submission" date="2014-12" db="EMBL/GenBank/DDBJ databases">
        <title>Genome sequence of Morococcus cerebrosus.</title>
        <authorList>
            <person name="Shin S.-K."/>
            <person name="Yi H."/>
        </authorList>
    </citation>
    <scope>NUCLEOTIDE SEQUENCE [LARGE SCALE GENOMIC DNA]</scope>
    <source>
        <strain evidence="5 7">CIP 81.93</strain>
    </source>
</reference>
<dbReference type="InterPro" id="IPR002173">
    <property type="entry name" value="Carboh/pur_kinase_PfkB_CS"/>
</dbReference>
<evidence type="ECO:0000313" key="8">
    <source>
        <dbReference type="Proteomes" id="UP000829504"/>
    </source>
</evidence>
<reference evidence="6 8" key="2">
    <citation type="submission" date="2022-03" db="EMBL/GenBank/DDBJ databases">
        <title>Genome sequencing of Morococcus cerebrosus.</title>
        <authorList>
            <person name="Baek M.-G."/>
            <person name="Yi H."/>
        </authorList>
    </citation>
    <scope>NUCLEOTIDE SEQUENCE [LARGE SCALE GENOMIC DNA]</scope>
    <source>
        <strain evidence="6 8">CIP 81.93</strain>
    </source>
</reference>
<keyword evidence="8" id="KW-1185">Reference proteome</keyword>
<evidence type="ECO:0000313" key="5">
    <source>
        <dbReference type="EMBL" id="KIC13292.1"/>
    </source>
</evidence>
<dbReference type="AlphaFoldDB" id="A0A0C1H678"/>
<dbReference type="Gene3D" id="3.40.1190.20">
    <property type="match status" value="1"/>
</dbReference>
<dbReference type="CDD" id="cd01167">
    <property type="entry name" value="bac_FRK"/>
    <property type="match status" value="1"/>
</dbReference>
<sequence length="293" mass="32180">MKVTSFGEVLWDDFPSGKVLGGAPLNVLVRLQSFGVDTAIISRRGDDADGEELLRQIQAKNVNTDLLQVCKECDTSLVKVILDKCGSASYEIVYPCAWDRIVVEDAALQRVAESDAFVFGSLATRDEVSRAALDKLMEKAKFKIFDVNLRKPHYDTDRLLATMKRADMLKLNDDELYELSAIYGSPYHSIEQNIAYLNRLTGAQTICVTLGGHGAILYKDGELYRHCGFRIKVADTVGSGDSFLAGLTYKLLNNAEPQEAITFACALGALVASRHGATPDISLQEIESFMNPA</sequence>
<protein>
    <submittedName>
        <fullName evidence="5">Carbohydrate kinase</fullName>
    </submittedName>
</protein>
<feature type="domain" description="Carbohydrate kinase PfkB" evidence="4">
    <location>
        <begin position="18"/>
        <end position="280"/>
    </location>
</feature>